<feature type="binding site" evidence="19">
    <location>
        <begin position="30"/>
        <end position="31"/>
    </location>
    <ligand>
        <name>D-ribulose 5-phosphate</name>
        <dbReference type="ChEBI" id="CHEBI:58121"/>
    </ligand>
</feature>
<feature type="site" description="Essential for DHBP synthase activity" evidence="19">
    <location>
        <position position="169"/>
    </location>
</feature>
<dbReference type="SUPFAM" id="SSF55821">
    <property type="entry name" value="YrdC/RibB"/>
    <property type="match status" value="1"/>
</dbReference>
<comment type="catalytic activity">
    <reaction evidence="1 19">
        <text>D-ribulose 5-phosphate = (2S)-2-hydroxy-3-oxobutyl phosphate + formate + H(+)</text>
        <dbReference type="Rhea" id="RHEA:18457"/>
        <dbReference type="ChEBI" id="CHEBI:15378"/>
        <dbReference type="ChEBI" id="CHEBI:15740"/>
        <dbReference type="ChEBI" id="CHEBI:58121"/>
        <dbReference type="ChEBI" id="CHEBI:58830"/>
        <dbReference type="EC" id="4.1.99.12"/>
    </reaction>
</comment>
<feature type="active site" description="Nucleophile; for GTP cyclohydrolase activity" evidence="19">
    <location>
        <position position="336"/>
    </location>
</feature>
<dbReference type="GO" id="GO:0003935">
    <property type="term" value="F:GTP cyclohydrolase II activity"/>
    <property type="evidence" value="ECO:0007669"/>
    <property type="project" value="UniProtKB-UniRule"/>
</dbReference>
<dbReference type="CDD" id="cd00641">
    <property type="entry name" value="GTP_cyclohydro2"/>
    <property type="match status" value="1"/>
</dbReference>
<dbReference type="UniPathway" id="UPA00275">
    <property type="reaction ID" value="UER00399"/>
</dbReference>
<comment type="caution">
    <text evidence="21">The sequence shown here is derived from an EMBL/GenBank/DDBJ whole genome shotgun (WGS) entry which is preliminary data.</text>
</comment>
<evidence type="ECO:0000259" key="20">
    <source>
        <dbReference type="Pfam" id="PF00925"/>
    </source>
</evidence>
<feature type="binding site" evidence="19">
    <location>
        <position position="31"/>
    </location>
    <ligand>
        <name>Mg(2+)</name>
        <dbReference type="ChEBI" id="CHEBI:18420"/>
        <label>1</label>
    </ligand>
</feature>
<dbReference type="HAMAP" id="MF_00179">
    <property type="entry name" value="RibA"/>
    <property type="match status" value="1"/>
</dbReference>
<feature type="binding site" evidence="19">
    <location>
        <position position="169"/>
    </location>
    <ligand>
        <name>D-ribulose 5-phosphate</name>
        <dbReference type="ChEBI" id="CHEBI:58121"/>
    </ligand>
</feature>
<dbReference type="GO" id="GO:0005525">
    <property type="term" value="F:GTP binding"/>
    <property type="evidence" value="ECO:0007669"/>
    <property type="project" value="UniProtKB-KW"/>
</dbReference>
<dbReference type="EMBL" id="JAFLCK010000001">
    <property type="protein sequence ID" value="MBN8658917.1"/>
    <property type="molecule type" value="Genomic_DNA"/>
</dbReference>
<keyword evidence="16 19" id="KW-0511">Multifunctional enzyme</keyword>
<keyword evidence="14 19" id="KW-0464">Manganese</keyword>
<evidence type="ECO:0000256" key="2">
    <source>
        <dbReference type="ARBA" id="ARBA00001936"/>
    </source>
</evidence>
<dbReference type="GO" id="GO:0005829">
    <property type="term" value="C:cytosol"/>
    <property type="evidence" value="ECO:0007669"/>
    <property type="project" value="TreeGrafter"/>
</dbReference>
<evidence type="ECO:0000256" key="18">
    <source>
        <dbReference type="ARBA" id="ARBA00049295"/>
    </source>
</evidence>
<sequence length="419" mass="45804">MSEVRFDSVEDAIADIKAGKFVVVCDDEGRENEGDLICAAELITPEKINFMATEARGWICLSITPERAKELDLPLMVERNTESQSTAFTITVDADTRFGVTTGISAFDRSTTIKVCVDEMSKPEDLRRPGHISPLVAKAGGVLQRAGHTEAAVDMARMAGLKSAGVICEIMNADGTMSRVPQLREFADKHGLKFINIAQLISYRLGKERFVVREAECTLPSAYGEFKLYAYRNTLDGQEHLAVVKGDVTGKEDVVIRVHSECLTGDVFASLRCDCGPQLEAAMALIAKEETGVLVYLRQEGRGIGLLNKIKAYALQETGKDTVQANEALGFKPDLRDYGVGAQILCDLGLTSVRIVTNNPRKIVGLEGYGLKVTGRVMMPPACNSHNMNYLLTKKEKLGHWLELGEAAKEKTTKGELNV</sequence>
<organism evidence="21 22">
    <name type="scientific">Candidatus Obscuribacter phosphatis</name>
    <dbReference type="NCBI Taxonomy" id="1906157"/>
    <lineage>
        <taxon>Bacteria</taxon>
        <taxon>Bacillati</taxon>
        <taxon>Candidatus Melainabacteria</taxon>
        <taxon>Candidatus Obscuribacterales</taxon>
        <taxon>Candidatus Obscuribacteraceae</taxon>
        <taxon>Candidatus Obscuribacter</taxon>
    </lineage>
</organism>
<feature type="binding site" evidence="19">
    <location>
        <begin position="300"/>
        <end position="302"/>
    </location>
    <ligand>
        <name>GTP</name>
        <dbReference type="ChEBI" id="CHEBI:37565"/>
    </ligand>
</feature>
<feature type="region of interest" description="DHBP synthase" evidence="19">
    <location>
        <begin position="1"/>
        <end position="206"/>
    </location>
</feature>
<dbReference type="InterPro" id="IPR032677">
    <property type="entry name" value="GTP_cyclohydro_II"/>
</dbReference>
<dbReference type="HAMAP" id="MF_01283">
    <property type="entry name" value="RibBA"/>
    <property type="match status" value="1"/>
</dbReference>
<feature type="binding site" evidence="19">
    <location>
        <position position="262"/>
    </location>
    <ligand>
        <name>Zn(2+)</name>
        <dbReference type="ChEBI" id="CHEBI:29105"/>
        <note>catalytic</note>
    </ligand>
</feature>
<keyword evidence="7 19" id="KW-0686">Riboflavin biosynthesis</keyword>
<feature type="active site" description="Proton acceptor; for GTP cyclohydrolase activity" evidence="19">
    <location>
        <position position="334"/>
    </location>
</feature>
<evidence type="ECO:0000256" key="9">
    <source>
        <dbReference type="ARBA" id="ARBA00022741"/>
    </source>
</evidence>
<evidence type="ECO:0000256" key="1">
    <source>
        <dbReference type="ARBA" id="ARBA00000141"/>
    </source>
</evidence>
<feature type="region of interest" description="GTP cyclohydrolase II" evidence="19">
    <location>
        <begin position="207"/>
        <end position="419"/>
    </location>
</feature>
<dbReference type="InterPro" id="IPR036144">
    <property type="entry name" value="RibA-like_sf"/>
</dbReference>
<keyword evidence="12 19" id="KW-0460">Magnesium</keyword>
<dbReference type="NCBIfam" id="NF006803">
    <property type="entry name" value="PRK09311.1"/>
    <property type="match status" value="1"/>
</dbReference>
<dbReference type="HAMAP" id="MF_00180">
    <property type="entry name" value="RibB"/>
    <property type="match status" value="1"/>
</dbReference>
<dbReference type="EC" id="3.5.4.25" evidence="19"/>
<feature type="binding site" evidence="19">
    <location>
        <position position="357"/>
    </location>
    <ligand>
        <name>GTP</name>
        <dbReference type="ChEBI" id="CHEBI:37565"/>
    </ligand>
</feature>
<evidence type="ECO:0000313" key="21">
    <source>
        <dbReference type="EMBL" id="MBN8658917.1"/>
    </source>
</evidence>
<dbReference type="InterPro" id="IPR017945">
    <property type="entry name" value="DHBP_synth_RibB-like_a/b_dom"/>
</dbReference>
<comment type="pathway">
    <text evidence="4 19">Cofactor biosynthesis; riboflavin biosynthesis; 5-amino-6-(D-ribitylamino)uracil from GTP: step 1/4.</text>
</comment>
<dbReference type="InterPro" id="IPR016299">
    <property type="entry name" value="Riboflavin_synth_RibBA"/>
</dbReference>
<evidence type="ECO:0000256" key="15">
    <source>
        <dbReference type="ARBA" id="ARBA00023239"/>
    </source>
</evidence>
<evidence type="ECO:0000256" key="5">
    <source>
        <dbReference type="ARBA" id="ARBA00004904"/>
    </source>
</evidence>
<dbReference type="PIRSF" id="PIRSF001259">
    <property type="entry name" value="RibA"/>
    <property type="match status" value="1"/>
</dbReference>
<feature type="binding site" evidence="19">
    <location>
        <position position="275"/>
    </location>
    <ligand>
        <name>Zn(2+)</name>
        <dbReference type="ChEBI" id="CHEBI:29105"/>
        <note>catalytic</note>
    </ligand>
</feature>
<keyword evidence="13 19" id="KW-0342">GTP-binding</keyword>
<evidence type="ECO:0000256" key="16">
    <source>
        <dbReference type="ARBA" id="ARBA00023268"/>
    </source>
</evidence>
<dbReference type="SUPFAM" id="SSF142695">
    <property type="entry name" value="RibA-like"/>
    <property type="match status" value="1"/>
</dbReference>
<feature type="domain" description="GTP cyclohydrolase II" evidence="20">
    <location>
        <begin position="213"/>
        <end position="377"/>
    </location>
</feature>
<dbReference type="NCBIfam" id="TIGR00506">
    <property type="entry name" value="ribB"/>
    <property type="match status" value="1"/>
</dbReference>
<evidence type="ECO:0000256" key="17">
    <source>
        <dbReference type="ARBA" id="ARBA00043932"/>
    </source>
</evidence>
<evidence type="ECO:0000256" key="4">
    <source>
        <dbReference type="ARBA" id="ARBA00004853"/>
    </source>
</evidence>
<comment type="function">
    <text evidence="3 19">Catalyzes the conversion of D-ribulose 5-phosphate to formate and 3,4-dihydroxy-2-butanone 4-phosphate.</text>
</comment>
<comment type="similarity">
    <text evidence="19">In the C-terminal section; belongs to the GTP cyclohydrolase II family.</text>
</comment>
<feature type="binding site" evidence="19">
    <location>
        <begin position="257"/>
        <end position="261"/>
    </location>
    <ligand>
        <name>GTP</name>
        <dbReference type="ChEBI" id="CHEBI:37565"/>
    </ligand>
</feature>
<dbReference type="GO" id="GO:0000287">
    <property type="term" value="F:magnesium ion binding"/>
    <property type="evidence" value="ECO:0007669"/>
    <property type="project" value="UniProtKB-UniRule"/>
</dbReference>
<feature type="binding site" evidence="19">
    <location>
        <position position="362"/>
    </location>
    <ligand>
        <name>GTP</name>
        <dbReference type="ChEBI" id="CHEBI:37565"/>
    </ligand>
</feature>
<dbReference type="GO" id="GO:0008270">
    <property type="term" value="F:zinc ion binding"/>
    <property type="evidence" value="ECO:0007669"/>
    <property type="project" value="UniProtKB-UniRule"/>
</dbReference>
<evidence type="ECO:0000256" key="19">
    <source>
        <dbReference type="HAMAP-Rule" id="MF_01283"/>
    </source>
</evidence>
<comment type="function">
    <text evidence="17 19">Catalyzes the conversion of GTP to 2,5-diamino-6-ribosylamino-4(3H)-pyrimidinone 5'-phosphate (DARP), formate and pyrophosphate.</text>
</comment>
<dbReference type="PANTHER" id="PTHR21327">
    <property type="entry name" value="GTP CYCLOHYDROLASE II-RELATED"/>
    <property type="match status" value="1"/>
</dbReference>
<keyword evidence="15 19" id="KW-0456">Lyase</keyword>
<comment type="cofactor">
    <cofactor evidence="2">
        <name>Mn(2+)</name>
        <dbReference type="ChEBI" id="CHEBI:29035"/>
    </cofactor>
</comment>
<feature type="binding site" evidence="19">
    <location>
        <position position="31"/>
    </location>
    <ligand>
        <name>Mg(2+)</name>
        <dbReference type="ChEBI" id="CHEBI:18420"/>
        <label>2</label>
    </ligand>
</feature>
<reference evidence="21" key="1">
    <citation type="submission" date="2021-02" db="EMBL/GenBank/DDBJ databases">
        <title>Genome-Resolved Metagenomics of a Microbial Community Performing Photosynthetic Biological Nutrient Removal.</title>
        <authorList>
            <person name="Mcdaniel E.A."/>
        </authorList>
    </citation>
    <scope>NUCLEOTIDE SEQUENCE</scope>
    <source>
        <strain evidence="21">UWPOB_OBS1</strain>
    </source>
</reference>
<feature type="binding site" evidence="19">
    <location>
        <position position="278"/>
    </location>
    <ligand>
        <name>GTP</name>
        <dbReference type="ChEBI" id="CHEBI:37565"/>
    </ligand>
</feature>
<comment type="cofactor">
    <cofactor evidence="19">
        <name>Mg(2+)</name>
        <dbReference type="ChEBI" id="CHEBI:18420"/>
    </cofactor>
    <cofactor evidence="19">
        <name>Mn(2+)</name>
        <dbReference type="ChEBI" id="CHEBI:29035"/>
    </cofactor>
    <text evidence="19">Binds 2 divalent metal cations per subunit. Magnesium or manganese.</text>
</comment>
<evidence type="ECO:0000256" key="10">
    <source>
        <dbReference type="ARBA" id="ARBA00022801"/>
    </source>
</evidence>
<dbReference type="FunFam" id="3.40.50.10990:FF:000001">
    <property type="entry name" value="Riboflavin biosynthesis protein RibBA"/>
    <property type="match status" value="1"/>
</dbReference>
<name>A0A8J7PD11_9BACT</name>
<dbReference type="NCBIfam" id="TIGR00505">
    <property type="entry name" value="ribA"/>
    <property type="match status" value="1"/>
</dbReference>
<dbReference type="Gene3D" id="3.40.50.10990">
    <property type="entry name" value="GTP cyclohydrolase II"/>
    <property type="match status" value="1"/>
</dbReference>
<feature type="binding site" evidence="19">
    <location>
        <begin position="145"/>
        <end position="149"/>
    </location>
    <ligand>
        <name>D-ribulose 5-phosphate</name>
        <dbReference type="ChEBI" id="CHEBI:58121"/>
    </ligand>
</feature>
<evidence type="ECO:0000313" key="22">
    <source>
        <dbReference type="Proteomes" id="UP000664277"/>
    </source>
</evidence>
<evidence type="ECO:0000256" key="8">
    <source>
        <dbReference type="ARBA" id="ARBA00022723"/>
    </source>
</evidence>
<dbReference type="GO" id="GO:0008686">
    <property type="term" value="F:3,4-dihydroxy-2-butanone-4-phosphate synthase activity"/>
    <property type="evidence" value="ECO:0007669"/>
    <property type="project" value="UniProtKB-UniRule"/>
</dbReference>
<dbReference type="InterPro" id="IPR000422">
    <property type="entry name" value="DHBP_synthase_RibB"/>
</dbReference>
<evidence type="ECO:0000256" key="7">
    <source>
        <dbReference type="ARBA" id="ARBA00022619"/>
    </source>
</evidence>
<accession>A0A8J7PD11</accession>
<evidence type="ECO:0000256" key="12">
    <source>
        <dbReference type="ARBA" id="ARBA00022842"/>
    </source>
</evidence>
<keyword evidence="8 19" id="KW-0479">Metal-binding</keyword>
<dbReference type="Proteomes" id="UP000664277">
    <property type="component" value="Unassembled WGS sequence"/>
</dbReference>
<evidence type="ECO:0000256" key="3">
    <source>
        <dbReference type="ARBA" id="ARBA00002284"/>
    </source>
</evidence>
<comment type="catalytic activity">
    <reaction evidence="18 19">
        <text>GTP + 4 H2O = 2,5-diamino-6-hydroxy-4-(5-phosphoribosylamino)-pyrimidine + formate + 2 phosphate + 3 H(+)</text>
        <dbReference type="Rhea" id="RHEA:23704"/>
        <dbReference type="ChEBI" id="CHEBI:15377"/>
        <dbReference type="ChEBI" id="CHEBI:15378"/>
        <dbReference type="ChEBI" id="CHEBI:15740"/>
        <dbReference type="ChEBI" id="CHEBI:37565"/>
        <dbReference type="ChEBI" id="CHEBI:43474"/>
        <dbReference type="ChEBI" id="CHEBI:58614"/>
        <dbReference type="EC" id="3.5.4.25"/>
    </reaction>
</comment>
<dbReference type="InterPro" id="IPR000926">
    <property type="entry name" value="RibA"/>
</dbReference>
<dbReference type="NCBIfam" id="NF001591">
    <property type="entry name" value="PRK00393.1"/>
    <property type="match status" value="1"/>
</dbReference>
<feature type="binding site" evidence="19">
    <location>
        <position position="273"/>
    </location>
    <ligand>
        <name>Zn(2+)</name>
        <dbReference type="ChEBI" id="CHEBI:29105"/>
        <note>catalytic</note>
    </ligand>
</feature>
<dbReference type="FunFam" id="3.90.870.10:FF:000001">
    <property type="entry name" value="Riboflavin biosynthesis protein RibBA"/>
    <property type="match status" value="1"/>
</dbReference>
<evidence type="ECO:0000256" key="6">
    <source>
        <dbReference type="ARBA" id="ARBA00005520"/>
    </source>
</evidence>
<evidence type="ECO:0000256" key="14">
    <source>
        <dbReference type="ARBA" id="ARBA00023211"/>
    </source>
</evidence>
<evidence type="ECO:0000256" key="13">
    <source>
        <dbReference type="ARBA" id="ARBA00023134"/>
    </source>
</evidence>
<feature type="binding site" evidence="19">
    <location>
        <position position="322"/>
    </location>
    <ligand>
        <name>GTP</name>
        <dbReference type="ChEBI" id="CHEBI:37565"/>
    </ligand>
</feature>
<feature type="binding site" evidence="19">
    <location>
        <position position="148"/>
    </location>
    <ligand>
        <name>Mg(2+)</name>
        <dbReference type="ChEBI" id="CHEBI:18420"/>
        <label>2</label>
    </ligand>
</feature>
<keyword evidence="10 19" id="KW-0378">Hydrolase</keyword>
<keyword evidence="9 19" id="KW-0547">Nucleotide-binding</keyword>
<feature type="binding site" evidence="19">
    <location>
        <position position="35"/>
    </location>
    <ligand>
        <name>D-ribulose 5-phosphate</name>
        <dbReference type="ChEBI" id="CHEBI:58121"/>
    </ligand>
</feature>
<dbReference type="GO" id="GO:0030145">
    <property type="term" value="F:manganese ion binding"/>
    <property type="evidence" value="ECO:0007669"/>
    <property type="project" value="UniProtKB-UniRule"/>
</dbReference>
<comment type="pathway">
    <text evidence="5 19">Cofactor biosynthesis; riboflavin biosynthesis; 2-hydroxy-3-oxobutyl phosphate from D-ribulose 5-phosphate: step 1/1.</text>
</comment>
<feature type="site" description="Essential for DHBP synthase activity" evidence="19">
    <location>
        <position position="131"/>
    </location>
</feature>
<evidence type="ECO:0000256" key="11">
    <source>
        <dbReference type="ARBA" id="ARBA00022833"/>
    </source>
</evidence>
<dbReference type="EC" id="4.1.99.12" evidence="19"/>
<dbReference type="AlphaFoldDB" id="A0A8J7PD11"/>
<dbReference type="GO" id="GO:0009231">
    <property type="term" value="P:riboflavin biosynthetic process"/>
    <property type="evidence" value="ECO:0007669"/>
    <property type="project" value="UniProtKB-UniRule"/>
</dbReference>
<dbReference type="Pfam" id="PF00925">
    <property type="entry name" value="GTP_cyclohydro2"/>
    <property type="match status" value="1"/>
</dbReference>
<dbReference type="Pfam" id="PF00926">
    <property type="entry name" value="DHBP_synthase"/>
    <property type="match status" value="1"/>
</dbReference>
<gene>
    <name evidence="19" type="primary">ribBA</name>
    <name evidence="21" type="ORF">J0M35_01030</name>
</gene>
<keyword evidence="11 19" id="KW-0862">Zinc</keyword>
<dbReference type="PANTHER" id="PTHR21327:SF18">
    <property type="entry name" value="3,4-DIHYDROXY-2-BUTANONE 4-PHOSPHATE SYNTHASE"/>
    <property type="match status" value="1"/>
</dbReference>
<protein>
    <recommendedName>
        <fullName evidence="19">Riboflavin biosynthesis protein RibBA</fullName>
    </recommendedName>
    <domain>
        <recommendedName>
            <fullName evidence="19">3,4-dihydroxy-2-butanone 4-phosphate synthase</fullName>
            <shortName evidence="19">DHBP synthase</shortName>
            <ecNumber evidence="19">4.1.99.12</ecNumber>
        </recommendedName>
    </domain>
    <domain>
        <recommendedName>
            <fullName evidence="19">GTP cyclohydrolase-2</fullName>
            <ecNumber evidence="19">3.5.4.25</ecNumber>
        </recommendedName>
        <alternativeName>
            <fullName evidence="19">GTP cyclohydrolase II</fullName>
        </alternativeName>
    </domain>
</protein>
<comment type="similarity">
    <text evidence="6 19">In the N-terminal section; belongs to the DHBP synthase family.</text>
</comment>
<dbReference type="Gene3D" id="3.90.870.10">
    <property type="entry name" value="DHBP synthase"/>
    <property type="match status" value="1"/>
</dbReference>
<proteinExistence type="inferred from homology"/>
<comment type="cofactor">
    <cofactor evidence="19">
        <name>Zn(2+)</name>
        <dbReference type="ChEBI" id="CHEBI:29105"/>
    </cofactor>
    <text evidence="19">Binds 1 zinc ion per subunit.</text>
</comment>